<dbReference type="Proteomes" id="UP000257317">
    <property type="component" value="Unassembled WGS sequence"/>
</dbReference>
<protein>
    <submittedName>
        <fullName evidence="2">Filamentation induced by cAMP protein Fic</fullName>
    </submittedName>
</protein>
<gene>
    <name evidence="2" type="primary">fic</name>
    <name evidence="2" type="ORF">LrDSM24759_07220</name>
</gene>
<dbReference type="Pfam" id="PF02661">
    <property type="entry name" value="Fic"/>
    <property type="match status" value="1"/>
</dbReference>
<dbReference type="AlphaFoldDB" id="A0A2Z6T8R4"/>
<dbReference type="InterPro" id="IPR036597">
    <property type="entry name" value="Fido-like_dom_sf"/>
</dbReference>
<comment type="caution">
    <text evidence="2">The sequence shown here is derived from an EMBL/GenBank/DDBJ whole genome shotgun (WGS) entry which is preliminary data.</text>
</comment>
<feature type="domain" description="Fido" evidence="1">
    <location>
        <begin position="85"/>
        <end position="215"/>
    </location>
</feature>
<dbReference type="SUPFAM" id="SSF140931">
    <property type="entry name" value="Fic-like"/>
    <property type="match status" value="1"/>
</dbReference>
<name>A0A2Z6T8R4_9LACO</name>
<dbReference type="InterPro" id="IPR003812">
    <property type="entry name" value="Fido"/>
</dbReference>
<accession>A0A2Z6T8R4</accession>
<reference evidence="3" key="1">
    <citation type="submission" date="2018-03" db="EMBL/GenBank/DDBJ databases">
        <title>New taxa in the Lactobacillus gasseri group.</title>
        <authorList>
            <person name="Tanizawa Y."/>
            <person name="Tohno M."/>
            <person name="Endo A."/>
            <person name="Arita M."/>
        </authorList>
    </citation>
    <scope>NUCLEOTIDE SEQUENCE [LARGE SCALE GENOMIC DNA]</scope>
    <source>
        <strain evidence="3">DSM 24759</strain>
    </source>
</reference>
<evidence type="ECO:0000313" key="3">
    <source>
        <dbReference type="Proteomes" id="UP000257317"/>
    </source>
</evidence>
<sequence>MKYPDLYHLTVDQNKRFTKQNLTRLVFTNSRFEGLTTTLPQTQTIIDGMGVKGVSTDDIETILQLKRGWEFILKTDEPTSIKLEEKINKIVALHDALIPGEIRTGNSMVALTNDETYIPAVPDASKEEKYLNDVLNSGTMSTTDKAMTIMYHNMRAQIFWDGNKRTATIFANKIMIDGGAGLINIPLDKWEEWNDMLSDFYQTDKMKQLKDWTYKNGIQGVSLK</sequence>
<dbReference type="PROSITE" id="PS51459">
    <property type="entry name" value="FIDO"/>
    <property type="match status" value="1"/>
</dbReference>
<evidence type="ECO:0000259" key="1">
    <source>
        <dbReference type="PROSITE" id="PS51459"/>
    </source>
</evidence>
<proteinExistence type="predicted"/>
<dbReference type="Gene3D" id="1.10.3290.10">
    <property type="entry name" value="Fido-like domain"/>
    <property type="match status" value="1"/>
</dbReference>
<dbReference type="EMBL" id="BFBY01000004">
    <property type="protein sequence ID" value="GBG04808.1"/>
    <property type="molecule type" value="Genomic_DNA"/>
</dbReference>
<dbReference type="OrthoDB" id="9807853at2"/>
<keyword evidence="3" id="KW-1185">Reference proteome</keyword>
<organism evidence="2 3">
    <name type="scientific">Lactobacillus rodentium</name>
    <dbReference type="NCBI Taxonomy" id="947835"/>
    <lineage>
        <taxon>Bacteria</taxon>
        <taxon>Bacillati</taxon>
        <taxon>Bacillota</taxon>
        <taxon>Bacilli</taxon>
        <taxon>Lactobacillales</taxon>
        <taxon>Lactobacillaceae</taxon>
        <taxon>Lactobacillus</taxon>
    </lineage>
</organism>
<dbReference type="RefSeq" id="WP_117118149.1">
    <property type="nucleotide sequence ID" value="NZ_BFBY01000004.1"/>
</dbReference>
<evidence type="ECO:0000313" key="2">
    <source>
        <dbReference type="EMBL" id="GBG04808.1"/>
    </source>
</evidence>